<evidence type="ECO:0000256" key="1">
    <source>
        <dbReference type="ARBA" id="ARBA00023015"/>
    </source>
</evidence>
<dbReference type="InterPro" id="IPR001845">
    <property type="entry name" value="HTH_ArsR_DNA-bd_dom"/>
</dbReference>
<accession>A0A545SYE4</accession>
<dbReference type="NCBIfam" id="NF033788">
    <property type="entry name" value="HTH_metalloreg"/>
    <property type="match status" value="1"/>
</dbReference>
<dbReference type="GO" id="GO:0003700">
    <property type="term" value="F:DNA-binding transcription factor activity"/>
    <property type="evidence" value="ECO:0007669"/>
    <property type="project" value="InterPro"/>
</dbReference>
<keyword evidence="2" id="KW-0238">DNA-binding</keyword>
<evidence type="ECO:0000313" key="6">
    <source>
        <dbReference type="Proteomes" id="UP000315816"/>
    </source>
</evidence>
<dbReference type="InterPro" id="IPR036390">
    <property type="entry name" value="WH_DNA-bd_sf"/>
</dbReference>
<reference evidence="5 6" key="1">
    <citation type="submission" date="2019-06" db="EMBL/GenBank/DDBJ databases">
        <title>A novel species of marine bacteria.</title>
        <authorList>
            <person name="Wang Y."/>
        </authorList>
    </citation>
    <scope>NUCLEOTIDE SEQUENCE [LARGE SCALE GENOMIC DNA]</scope>
    <source>
        <strain evidence="5 6">MA1-10</strain>
    </source>
</reference>
<gene>
    <name evidence="5" type="ORF">FIL88_01015</name>
</gene>
<dbReference type="SMART" id="SM00418">
    <property type="entry name" value="HTH_ARSR"/>
    <property type="match status" value="1"/>
</dbReference>
<dbReference type="EMBL" id="VICH01000002">
    <property type="protein sequence ID" value="TQV69983.1"/>
    <property type="molecule type" value="Genomic_DNA"/>
</dbReference>
<dbReference type="PROSITE" id="PS50987">
    <property type="entry name" value="HTH_ARSR_2"/>
    <property type="match status" value="1"/>
</dbReference>
<keyword evidence="1" id="KW-0805">Transcription regulation</keyword>
<dbReference type="PRINTS" id="PR00778">
    <property type="entry name" value="HTHARSR"/>
</dbReference>
<protein>
    <submittedName>
        <fullName evidence="5">Helix-turn-helix transcriptional regulator</fullName>
    </submittedName>
</protein>
<evidence type="ECO:0000256" key="3">
    <source>
        <dbReference type="ARBA" id="ARBA00023163"/>
    </source>
</evidence>
<evidence type="ECO:0000259" key="4">
    <source>
        <dbReference type="PROSITE" id="PS50987"/>
    </source>
</evidence>
<dbReference type="InterPro" id="IPR036388">
    <property type="entry name" value="WH-like_DNA-bd_sf"/>
</dbReference>
<sequence length="100" mass="11198">MNEQAALKAIAEPRRRELLTLLRDQGTMSVGEMSKRVSVTQQAVSLHLKMLEEAGLVEARKEGTRHLYAIRIGGFQPVQDFVSSFWADQLAALKESAEKE</sequence>
<dbReference type="Proteomes" id="UP000315816">
    <property type="component" value="Unassembled WGS sequence"/>
</dbReference>
<name>A0A545SYE4_9RHOB</name>
<evidence type="ECO:0000256" key="2">
    <source>
        <dbReference type="ARBA" id="ARBA00023125"/>
    </source>
</evidence>
<dbReference type="PANTHER" id="PTHR33154">
    <property type="entry name" value="TRANSCRIPTIONAL REGULATOR, ARSR FAMILY"/>
    <property type="match status" value="1"/>
</dbReference>
<feature type="domain" description="HTH arsR-type" evidence="4">
    <location>
        <begin position="1"/>
        <end position="97"/>
    </location>
</feature>
<organism evidence="5 6">
    <name type="scientific">Aliiroseovarius halocynthiae</name>
    <dbReference type="NCBI Taxonomy" id="985055"/>
    <lineage>
        <taxon>Bacteria</taxon>
        <taxon>Pseudomonadati</taxon>
        <taxon>Pseudomonadota</taxon>
        <taxon>Alphaproteobacteria</taxon>
        <taxon>Rhodobacterales</taxon>
        <taxon>Paracoccaceae</taxon>
        <taxon>Aliiroseovarius</taxon>
    </lineage>
</organism>
<dbReference type="Gene3D" id="1.10.10.10">
    <property type="entry name" value="Winged helix-like DNA-binding domain superfamily/Winged helix DNA-binding domain"/>
    <property type="match status" value="1"/>
</dbReference>
<dbReference type="RefSeq" id="WP_142851964.1">
    <property type="nucleotide sequence ID" value="NZ_FXWW01000001.1"/>
</dbReference>
<dbReference type="PANTHER" id="PTHR33154:SF33">
    <property type="entry name" value="TRANSCRIPTIONAL REPRESSOR SDPR"/>
    <property type="match status" value="1"/>
</dbReference>
<dbReference type="AlphaFoldDB" id="A0A545SYE4"/>
<dbReference type="InterPro" id="IPR051081">
    <property type="entry name" value="HTH_MetalResp_TranReg"/>
</dbReference>
<keyword evidence="3" id="KW-0804">Transcription</keyword>
<proteinExistence type="predicted"/>
<dbReference type="SUPFAM" id="SSF46785">
    <property type="entry name" value="Winged helix' DNA-binding domain"/>
    <property type="match status" value="1"/>
</dbReference>
<comment type="caution">
    <text evidence="5">The sequence shown here is derived from an EMBL/GenBank/DDBJ whole genome shotgun (WGS) entry which is preliminary data.</text>
</comment>
<dbReference type="CDD" id="cd00090">
    <property type="entry name" value="HTH_ARSR"/>
    <property type="match status" value="1"/>
</dbReference>
<dbReference type="InterPro" id="IPR011991">
    <property type="entry name" value="ArsR-like_HTH"/>
</dbReference>
<dbReference type="Pfam" id="PF01022">
    <property type="entry name" value="HTH_5"/>
    <property type="match status" value="1"/>
</dbReference>
<keyword evidence="6" id="KW-1185">Reference proteome</keyword>
<dbReference type="GO" id="GO:0003677">
    <property type="term" value="F:DNA binding"/>
    <property type="evidence" value="ECO:0007669"/>
    <property type="project" value="UniProtKB-KW"/>
</dbReference>
<evidence type="ECO:0000313" key="5">
    <source>
        <dbReference type="EMBL" id="TQV69983.1"/>
    </source>
</evidence>
<dbReference type="OrthoDB" id="9790747at2"/>